<sequence>MPVAPQTSVAPKLSVAPEPSSPASDVQNTHSSTSQSSLSNLSQMFQPPAFEQTPPRPVPHGTPGDRRRLLRWRDRVEAIHRQARAIQRTRAQINAPPSPQQLAVIIDPPSVGPPAVIAYTAPPTPSFSISQSQGSIAGHIPPGHHTPSEDVAPRPTTPSPTPGSLSQNLQTNSSQQDSPDSLNVSQQQTTSSSIQLSSKPEASGDEWLPDAEDENIENEDEDEEDEDEEDEDEDEDNDMQDDNGRYTDDDDEVLDFSINAGEQSEGDHNEMDLGAGMDDTVEGDVVPQDIGDEEEQERENEDEDDPIEHQEHLLNIQQALAREADKPNSAGSASTSYSEDIMREVRVRERAVSGLLDLGRDGLTLEASEEQFNEFEQKLMALQRQFTLWHHESLAYDNERIDVAIRAAKEHAAAWLRNNRKQKGGGGGVGKEDDNVRRTVLDEDEEEEFEALLDISRLNMEQRIVRCVSAQELIDDLERCPPVPLLHDLNLVDALVAIDARCSWLSTYFHLISTKRAVAWLQMRGPLASNLINLWTWKLEYNVDVKIDYIQDVNIAFGKNWCLLELLRRVENGEEGSAAERFTIDLYSTKYIKQLKALTRPRPLLHNAGLPRVSAWMTSARFHFKDTLSHRNVYDSPPTHYFAAFILDNMSYAAKWHLANDIEDWPIPMFGWPEALLKELKNVVANVQRPVDPFNDEDLANFDEGARIKNISSKDWRPKRPPRGVITGPQIAAALDNAWYNGKANEDNEPPEEWDELRDEFWLDMAKLEKEEKRKRRAADQRKKAEQKKVNEVNQQGKKGNKGKKRKRDEPDE</sequence>
<feature type="compositionally biased region" description="Low complexity" evidence="1">
    <location>
        <begin position="185"/>
        <end position="198"/>
    </location>
</feature>
<feature type="region of interest" description="Disordered" evidence="1">
    <location>
        <begin position="771"/>
        <end position="813"/>
    </location>
</feature>
<feature type="compositionally biased region" description="Polar residues" evidence="1">
    <location>
        <begin position="126"/>
        <end position="135"/>
    </location>
</feature>
<feature type="compositionally biased region" description="Basic and acidic residues" evidence="1">
    <location>
        <begin position="771"/>
        <end position="791"/>
    </location>
</feature>
<dbReference type="AlphaFoldDB" id="A0A165DMR7"/>
<protein>
    <submittedName>
        <fullName evidence="2">Uncharacterized protein</fullName>
    </submittedName>
</protein>
<evidence type="ECO:0000313" key="3">
    <source>
        <dbReference type="Proteomes" id="UP000076842"/>
    </source>
</evidence>
<gene>
    <name evidence="2" type="ORF">CALCODRAFT_486590</name>
</gene>
<dbReference type="InParanoid" id="A0A165DMR7"/>
<dbReference type="OrthoDB" id="3412206at2759"/>
<feature type="region of interest" description="Disordered" evidence="1">
    <location>
        <begin position="1"/>
        <end position="69"/>
    </location>
</feature>
<name>A0A165DMR7_9BASI</name>
<feature type="compositionally biased region" description="Low complexity" evidence="1">
    <location>
        <begin position="27"/>
        <end position="42"/>
    </location>
</feature>
<organism evidence="2 3">
    <name type="scientific">Calocera cornea HHB12733</name>
    <dbReference type="NCBI Taxonomy" id="1353952"/>
    <lineage>
        <taxon>Eukaryota</taxon>
        <taxon>Fungi</taxon>
        <taxon>Dikarya</taxon>
        <taxon>Basidiomycota</taxon>
        <taxon>Agaricomycotina</taxon>
        <taxon>Dacrymycetes</taxon>
        <taxon>Dacrymycetales</taxon>
        <taxon>Dacrymycetaceae</taxon>
        <taxon>Calocera</taxon>
    </lineage>
</organism>
<dbReference type="Proteomes" id="UP000076842">
    <property type="component" value="Unassembled WGS sequence"/>
</dbReference>
<dbReference type="EMBL" id="KV424045">
    <property type="protein sequence ID" value="KZT53149.1"/>
    <property type="molecule type" value="Genomic_DNA"/>
</dbReference>
<proteinExistence type="predicted"/>
<keyword evidence="3" id="KW-1185">Reference proteome</keyword>
<reference evidence="2 3" key="1">
    <citation type="journal article" date="2016" name="Mol. Biol. Evol.">
        <title>Comparative Genomics of Early-Diverging Mushroom-Forming Fungi Provides Insights into the Origins of Lignocellulose Decay Capabilities.</title>
        <authorList>
            <person name="Nagy L.G."/>
            <person name="Riley R."/>
            <person name="Tritt A."/>
            <person name="Adam C."/>
            <person name="Daum C."/>
            <person name="Floudas D."/>
            <person name="Sun H."/>
            <person name="Yadav J.S."/>
            <person name="Pangilinan J."/>
            <person name="Larsson K.H."/>
            <person name="Matsuura K."/>
            <person name="Barry K."/>
            <person name="Labutti K."/>
            <person name="Kuo R."/>
            <person name="Ohm R.A."/>
            <person name="Bhattacharya S.S."/>
            <person name="Shirouzu T."/>
            <person name="Yoshinaga Y."/>
            <person name="Martin F.M."/>
            <person name="Grigoriev I.V."/>
            <person name="Hibbett D.S."/>
        </authorList>
    </citation>
    <scope>NUCLEOTIDE SEQUENCE [LARGE SCALE GENOMIC DNA]</scope>
    <source>
        <strain evidence="2 3">HHB12733</strain>
    </source>
</reference>
<feature type="compositionally biased region" description="Low complexity" evidence="1">
    <location>
        <begin position="162"/>
        <end position="176"/>
    </location>
</feature>
<dbReference type="STRING" id="1353952.A0A165DMR7"/>
<evidence type="ECO:0000313" key="2">
    <source>
        <dbReference type="EMBL" id="KZT53149.1"/>
    </source>
</evidence>
<feature type="compositionally biased region" description="Acidic residues" evidence="1">
    <location>
        <begin position="203"/>
        <end position="241"/>
    </location>
</feature>
<feature type="region of interest" description="Disordered" evidence="1">
    <location>
        <begin position="126"/>
        <end position="285"/>
    </location>
</feature>
<accession>A0A165DMR7</accession>
<evidence type="ECO:0000256" key="1">
    <source>
        <dbReference type="SAM" id="MobiDB-lite"/>
    </source>
</evidence>